<feature type="transmembrane region" description="Helical" evidence="1">
    <location>
        <begin position="65"/>
        <end position="89"/>
    </location>
</feature>
<protein>
    <submittedName>
        <fullName evidence="2">Uncharacterized protein</fullName>
    </submittedName>
</protein>
<evidence type="ECO:0000256" key="1">
    <source>
        <dbReference type="SAM" id="Phobius"/>
    </source>
</evidence>
<sequence>MFWLDLASSMPCASIVGIGVGSTVAVGTAGGGVAAGKTKLPGAQAAESEDINTTARETITATLPLVFFMILSSLFIHNSLLCLCNNLFFHSRAVVMQSQRLYPSDVP</sequence>
<comment type="caution">
    <text evidence="2">The sequence shown here is derived from an EMBL/GenBank/DDBJ whole genome shotgun (WGS) entry which is preliminary data.</text>
</comment>
<evidence type="ECO:0000313" key="2">
    <source>
        <dbReference type="EMBL" id="MPM19493.1"/>
    </source>
</evidence>
<keyword evidence="1" id="KW-0472">Membrane</keyword>
<dbReference type="AlphaFoldDB" id="A0A644XYX9"/>
<proteinExistence type="predicted"/>
<keyword evidence="1" id="KW-1133">Transmembrane helix</keyword>
<gene>
    <name evidence="2" type="ORF">SDC9_65919</name>
</gene>
<name>A0A644XYX9_9ZZZZ</name>
<reference evidence="2" key="1">
    <citation type="submission" date="2019-08" db="EMBL/GenBank/DDBJ databases">
        <authorList>
            <person name="Kucharzyk K."/>
            <person name="Murdoch R.W."/>
            <person name="Higgins S."/>
            <person name="Loffler F."/>
        </authorList>
    </citation>
    <scope>NUCLEOTIDE SEQUENCE</scope>
</reference>
<accession>A0A644XYX9</accession>
<keyword evidence="1" id="KW-0812">Transmembrane</keyword>
<organism evidence="2">
    <name type="scientific">bioreactor metagenome</name>
    <dbReference type="NCBI Taxonomy" id="1076179"/>
    <lineage>
        <taxon>unclassified sequences</taxon>
        <taxon>metagenomes</taxon>
        <taxon>ecological metagenomes</taxon>
    </lineage>
</organism>
<dbReference type="EMBL" id="VSSQ01003188">
    <property type="protein sequence ID" value="MPM19493.1"/>
    <property type="molecule type" value="Genomic_DNA"/>
</dbReference>